<reference evidence="2 3" key="1">
    <citation type="journal article" date="2014" name="PLoS Genet.">
        <title>Phylogenetically driven sequencing of extremely halophilic archaea reveals strategies for static and dynamic osmo-response.</title>
        <authorList>
            <person name="Becker E.A."/>
            <person name="Seitzer P.M."/>
            <person name="Tritt A."/>
            <person name="Larsen D."/>
            <person name="Krusor M."/>
            <person name="Yao A.I."/>
            <person name="Wu D."/>
            <person name="Madern D."/>
            <person name="Eisen J.A."/>
            <person name="Darling A.E."/>
            <person name="Facciotti M.T."/>
        </authorList>
    </citation>
    <scope>NUCLEOTIDE SEQUENCE [LARGE SCALE GENOMIC DNA]</scope>
    <source>
        <strain evidence="2 3">ATCC BAA-1512</strain>
    </source>
</reference>
<accession>M0IH25</accession>
<feature type="transmembrane region" description="Helical" evidence="1">
    <location>
        <begin position="21"/>
        <end position="43"/>
    </location>
</feature>
<sequence length="86" mass="9665">MTEPERTGPVERRIARDVLRWASTPIVIAWIVYVLGGGEQWLVERTSEATASTAGVVLAVLAFVAVLVSAHEVWQWYNRRDSAREN</sequence>
<evidence type="ECO:0000313" key="3">
    <source>
        <dbReference type="Proteomes" id="UP000011550"/>
    </source>
</evidence>
<evidence type="ECO:0000313" key="2">
    <source>
        <dbReference type="EMBL" id="ELZ96070.1"/>
    </source>
</evidence>
<keyword evidence="3" id="KW-1185">Reference proteome</keyword>
<dbReference type="Proteomes" id="UP000011550">
    <property type="component" value="Unassembled WGS sequence"/>
</dbReference>
<dbReference type="AlphaFoldDB" id="M0IH25"/>
<comment type="caution">
    <text evidence="2">The sequence shown here is derived from an EMBL/GenBank/DDBJ whole genome shotgun (WGS) entry which is preliminary data.</text>
</comment>
<gene>
    <name evidence="2" type="ORF">C440_05752</name>
</gene>
<dbReference type="EMBL" id="AOLN01000009">
    <property type="protein sequence ID" value="ELZ96070.1"/>
    <property type="molecule type" value="Genomic_DNA"/>
</dbReference>
<keyword evidence="1" id="KW-0472">Membrane</keyword>
<organism evidence="2 3">
    <name type="scientific">Haloferax mucosum ATCC BAA-1512</name>
    <dbReference type="NCBI Taxonomy" id="662479"/>
    <lineage>
        <taxon>Archaea</taxon>
        <taxon>Methanobacteriati</taxon>
        <taxon>Methanobacteriota</taxon>
        <taxon>Stenosarchaea group</taxon>
        <taxon>Halobacteria</taxon>
        <taxon>Halobacteriales</taxon>
        <taxon>Haloferacaceae</taxon>
        <taxon>Haloferax</taxon>
    </lineage>
</organism>
<protein>
    <submittedName>
        <fullName evidence="2">Uncharacterized protein</fullName>
    </submittedName>
</protein>
<keyword evidence="1" id="KW-0812">Transmembrane</keyword>
<dbReference type="PATRIC" id="fig|662479.7.peg.1169"/>
<feature type="transmembrane region" description="Helical" evidence="1">
    <location>
        <begin position="49"/>
        <end position="70"/>
    </location>
</feature>
<evidence type="ECO:0000256" key="1">
    <source>
        <dbReference type="SAM" id="Phobius"/>
    </source>
</evidence>
<name>M0IH25_9EURY</name>
<proteinExistence type="predicted"/>
<keyword evidence="1" id="KW-1133">Transmembrane helix</keyword>